<evidence type="ECO:0000313" key="2">
    <source>
        <dbReference type="Proteomes" id="UP000324143"/>
    </source>
</evidence>
<reference evidence="1" key="1">
    <citation type="submission" date="2019-08" db="EMBL/GenBank/DDBJ databases">
        <title>Genomic characterization of a novel candidate phylum (ARYD3) from a high temperature, high salinity tertiary oil reservoir in north central Oklahoma, USA.</title>
        <authorList>
            <person name="Youssef N.H."/>
            <person name="Yadav A."/>
            <person name="Elshahed M.S."/>
        </authorList>
    </citation>
    <scope>NUCLEOTIDE SEQUENCE [LARGE SCALE GENOMIC DNA]</scope>
    <source>
        <strain evidence="1">ARYD3</strain>
    </source>
</reference>
<protein>
    <submittedName>
        <fullName evidence="1">Uncharacterized protein</fullName>
    </submittedName>
</protein>
<comment type="caution">
    <text evidence="1">The sequence shown here is derived from an EMBL/GenBank/DDBJ whole genome shotgun (WGS) entry which is preliminary data.</text>
</comment>
<organism evidence="1 2">
    <name type="scientific">Candidatus Mcinerneyibacterium aminivorans</name>
    <dbReference type="NCBI Taxonomy" id="2703815"/>
    <lineage>
        <taxon>Bacteria</taxon>
        <taxon>Candidatus Macinerneyibacteriota</taxon>
        <taxon>Candidatus Mcinerneyibacteria</taxon>
        <taxon>Candidatus Mcinerneyibacteriales</taxon>
        <taxon>Candidatus Mcinerneyibacteriaceae</taxon>
        <taxon>Candidatus Mcinerneyibacterium</taxon>
    </lineage>
</organism>
<keyword evidence="2" id="KW-1185">Reference proteome</keyword>
<sequence length="170" mass="19629">MRFKPRKIFLLIIAISILISTGFSQNLEILKNNNSYNKARGDRKYPEPFFQLKDGVYPNNGLATAVYNIPGEKYQLQINVNPKYNDNLDKSFKKARRVAEFYIKIIKLYAKNASVEALNNHLKDADKEGDMVINWGNSDKFVEKLMDEYDVSKNLKGKELLKSLQQKMGD</sequence>
<name>A0A5D0MH85_9BACT</name>
<dbReference type="EMBL" id="VSIX01000072">
    <property type="protein sequence ID" value="TYB30800.1"/>
    <property type="molecule type" value="Genomic_DNA"/>
</dbReference>
<gene>
    <name evidence="1" type="ORF">FXF47_07385</name>
</gene>
<evidence type="ECO:0000313" key="1">
    <source>
        <dbReference type="EMBL" id="TYB30800.1"/>
    </source>
</evidence>
<dbReference type="AlphaFoldDB" id="A0A5D0MH85"/>
<dbReference type="Proteomes" id="UP000324143">
    <property type="component" value="Unassembled WGS sequence"/>
</dbReference>
<accession>A0A5D0MH85</accession>
<proteinExistence type="predicted"/>